<evidence type="ECO:0000313" key="3">
    <source>
        <dbReference type="Proteomes" id="UP000008915"/>
    </source>
</evidence>
<dbReference type="eggNOG" id="COG1444">
    <property type="taxonomic scope" value="Bacteria"/>
</dbReference>
<reference evidence="2 3" key="1">
    <citation type="journal article" date="2010" name="Stand. Genomic Sci.">
        <title>Complete genome sequence of Thermaerobacter marianensis type strain (7p75a).</title>
        <authorList>
            <person name="Han C."/>
            <person name="Gu W."/>
            <person name="Zhang X."/>
            <person name="Lapidus A."/>
            <person name="Nolan M."/>
            <person name="Copeland A."/>
            <person name="Lucas S."/>
            <person name="Del Rio T.G."/>
            <person name="Tice H."/>
            <person name="Cheng J.F."/>
            <person name="Tapia R."/>
            <person name="Goodwin L."/>
            <person name="Pitluck S."/>
            <person name="Pagani I."/>
            <person name="Ivanova N."/>
            <person name="Mavromatis K."/>
            <person name="Mikhailova N."/>
            <person name="Pati A."/>
            <person name="Chen A."/>
            <person name="Palaniappan K."/>
            <person name="Land M."/>
            <person name="Hauser L."/>
            <person name="Chang Y.J."/>
            <person name="Jeffries C.D."/>
            <person name="Schneider S."/>
            <person name="Rohde M."/>
            <person name="Goker M."/>
            <person name="Pukall R."/>
            <person name="Woyke T."/>
            <person name="Bristow J."/>
            <person name="Eisen J.A."/>
            <person name="Markowitz V."/>
            <person name="Hugenholtz P."/>
            <person name="Kyrpides N.C."/>
            <person name="Klenk H.P."/>
            <person name="Detter J.C."/>
        </authorList>
    </citation>
    <scope>NUCLEOTIDE SEQUENCE [LARGE SCALE GENOMIC DNA]</scope>
    <source>
        <strain evidence="3">ATCC 700841 / DSM 12885 / JCM 10246 / 7p75a</strain>
    </source>
</reference>
<feature type="transmembrane region" description="Helical" evidence="1">
    <location>
        <begin position="48"/>
        <end position="67"/>
    </location>
</feature>
<dbReference type="Proteomes" id="UP000008915">
    <property type="component" value="Chromosome"/>
</dbReference>
<dbReference type="EMBL" id="CP002344">
    <property type="protein sequence ID" value="ADU51794.1"/>
    <property type="molecule type" value="Genomic_DNA"/>
</dbReference>
<dbReference type="AlphaFoldDB" id="E6SHJ9"/>
<proteinExistence type="predicted"/>
<sequence>MGRSTVVGTGRGLQGEAPSLGRTKPAALGLACIGAALQSLGVPGTRPVVLAAMVVFGTGFAFVFPAMRALGAASGGLTRVETRGTTVRVFTFLAWFRVRQICPMISGPQKPSIVPPREPSS</sequence>
<keyword evidence="3" id="KW-1185">Reference proteome</keyword>
<evidence type="ECO:0000313" key="2">
    <source>
        <dbReference type="EMBL" id="ADU51794.1"/>
    </source>
</evidence>
<keyword evidence="1" id="KW-1133">Transmembrane helix</keyword>
<keyword evidence="1" id="KW-0812">Transmembrane</keyword>
<dbReference type="InterPro" id="IPR036259">
    <property type="entry name" value="MFS_trans_sf"/>
</dbReference>
<evidence type="ECO:0000256" key="1">
    <source>
        <dbReference type="SAM" id="Phobius"/>
    </source>
</evidence>
<reference evidence="3" key="2">
    <citation type="journal article" date="2010" name="Stand. Genomic Sci.">
        <title>Complete genome sequence of Thermaerobacter marianensis type strain (7p75aT).</title>
        <authorList>
            <person name="Han C."/>
            <person name="Gu W."/>
            <person name="Zhang X."/>
            <person name="Lapidus A."/>
            <person name="Nolan M."/>
            <person name="Copeland A."/>
            <person name="Lucas S."/>
            <person name="Glavina Del Rio T."/>
            <person name="Tice H."/>
            <person name="Cheng J."/>
            <person name="Tapia R."/>
            <person name="Goodwin L."/>
            <person name="Pitluck S."/>
            <person name="Pagani I."/>
            <person name="Ivanova N."/>
            <person name="Mavromatis K."/>
            <person name="Mikhailova N."/>
            <person name="Pati A."/>
            <person name="Chen A."/>
            <person name="Palaniappan K."/>
            <person name="Land M."/>
            <person name="Hauser L."/>
            <person name="Chang Y."/>
            <person name="Jeffries C."/>
            <person name="Schneider S."/>
            <person name="Rohde M."/>
            <person name="Goker M."/>
            <person name="Pukall R."/>
            <person name="Woyke T."/>
            <person name="Bristow J."/>
            <person name="Eisen J."/>
            <person name="Markowitz V."/>
            <person name="Hugenholtz P."/>
            <person name="Kyrpides N."/>
            <person name="Klenk H."/>
            <person name="Detter J."/>
        </authorList>
    </citation>
    <scope>NUCLEOTIDE SEQUENCE [LARGE SCALE GENOMIC DNA]</scope>
    <source>
        <strain evidence="3">ATCC 700841 / DSM 12885 / JCM 10246 / 7p75a</strain>
    </source>
</reference>
<dbReference type="KEGG" id="tmr:Tmar_1685"/>
<protein>
    <submittedName>
        <fullName evidence="2">Uncharacterized protein</fullName>
    </submittedName>
</protein>
<name>E6SHJ9_THEM7</name>
<organism evidence="2 3">
    <name type="scientific">Thermaerobacter marianensis (strain ATCC 700841 / DSM 12885 / JCM 10246 / 7p75a)</name>
    <dbReference type="NCBI Taxonomy" id="644966"/>
    <lineage>
        <taxon>Bacteria</taxon>
        <taxon>Bacillati</taxon>
        <taxon>Bacillota</taxon>
        <taxon>Clostridia</taxon>
        <taxon>Eubacteriales</taxon>
        <taxon>Clostridiales Family XVII. Incertae Sedis</taxon>
        <taxon>Thermaerobacter</taxon>
    </lineage>
</organism>
<dbReference type="SUPFAM" id="SSF103473">
    <property type="entry name" value="MFS general substrate transporter"/>
    <property type="match status" value="1"/>
</dbReference>
<gene>
    <name evidence="2" type="ordered locus">Tmar_1685</name>
</gene>
<accession>E6SHJ9</accession>
<keyword evidence="1" id="KW-0472">Membrane</keyword>
<dbReference type="HOGENOM" id="CLU_2036951_0_0_9"/>